<evidence type="ECO:0000256" key="3">
    <source>
        <dbReference type="ARBA" id="ARBA00023004"/>
    </source>
</evidence>
<dbReference type="Pfam" id="PF00355">
    <property type="entry name" value="Rieske"/>
    <property type="match status" value="1"/>
</dbReference>
<dbReference type="GO" id="GO:0005737">
    <property type="term" value="C:cytoplasm"/>
    <property type="evidence" value="ECO:0007669"/>
    <property type="project" value="TreeGrafter"/>
</dbReference>
<sequence length="511" mass="55716">MTPYKRPPKRRSVFSAVIVLCSTLGILTVFSGASSRLLSPQIRSMARCSLPKVSRSCARPHPRGLAYLCRSGTRPDSFDESCDLTAASQAVESSRKGQEELFQIVEELSKTNSGQKEVVGELIERNEAVIQLLREVEGEIEQLMKCVPPGDAASAEVPELQELLRMRATLQEELFPVAEQIQSLKYTAAGQAALEAAKESDKRLSYWYPAAFSSSVPQEKLYSFESFGRPWVIFRDDSGAVGCVHDQCAHRACPLSLGKMVGGLLECPYHGWKFNRTGACKEMPSTRMCKGIGIISLPVVERDGLIWVWGSESTVAFPDSPPVSKDEVLPTGYEVFAELNREVAIDHMDILEALDMSEAHTSLSTGLESAIDGLAFPSKFSLRATSALSGNHELKPATVSASRISATPAVFISTLSLTSEKPAVHNGAGVEITGAGEAMLERKEEGVKGSLWQMHSVLPIKPGHSRILYRLALNTEDVGLGKFLPSSVWQETAAGCLDETIKFVEAYMKSR</sequence>
<dbReference type="PANTHER" id="PTHR21266">
    <property type="entry name" value="IRON-SULFUR DOMAIN CONTAINING PROTEIN"/>
    <property type="match status" value="1"/>
</dbReference>
<evidence type="ECO:0000256" key="4">
    <source>
        <dbReference type="ARBA" id="ARBA00023014"/>
    </source>
</evidence>
<dbReference type="GO" id="GO:0016491">
    <property type="term" value="F:oxidoreductase activity"/>
    <property type="evidence" value="ECO:0007669"/>
    <property type="project" value="TreeGrafter"/>
</dbReference>
<dbReference type="Gene3D" id="2.102.10.10">
    <property type="entry name" value="Rieske [2Fe-2S] iron-sulphur domain"/>
    <property type="match status" value="1"/>
</dbReference>
<feature type="domain" description="Rieske" evidence="5">
    <location>
        <begin position="207"/>
        <end position="308"/>
    </location>
</feature>
<accession>A0A7S0DJ97</accession>
<evidence type="ECO:0000256" key="1">
    <source>
        <dbReference type="ARBA" id="ARBA00022714"/>
    </source>
</evidence>
<dbReference type="InterPro" id="IPR036922">
    <property type="entry name" value="Rieske_2Fe-2S_sf"/>
</dbReference>
<dbReference type="PROSITE" id="PS51296">
    <property type="entry name" value="RIESKE"/>
    <property type="match status" value="1"/>
</dbReference>
<dbReference type="InterPro" id="IPR017941">
    <property type="entry name" value="Rieske_2Fe-2S"/>
</dbReference>
<dbReference type="InterPro" id="IPR050584">
    <property type="entry name" value="Cholesterol_7-desaturase"/>
</dbReference>
<keyword evidence="4" id="KW-0411">Iron-sulfur</keyword>
<evidence type="ECO:0000259" key="5">
    <source>
        <dbReference type="PROSITE" id="PS51296"/>
    </source>
</evidence>
<dbReference type="GO" id="GO:0051537">
    <property type="term" value="F:2 iron, 2 sulfur cluster binding"/>
    <property type="evidence" value="ECO:0007669"/>
    <property type="project" value="UniProtKB-KW"/>
</dbReference>
<keyword evidence="1" id="KW-0001">2Fe-2S</keyword>
<dbReference type="SUPFAM" id="SSF50022">
    <property type="entry name" value="ISP domain"/>
    <property type="match status" value="1"/>
</dbReference>
<name>A0A7S0DJ97_9EUKA</name>
<evidence type="ECO:0000313" key="6">
    <source>
        <dbReference type="EMBL" id="CAD8456228.1"/>
    </source>
</evidence>
<evidence type="ECO:0000256" key="2">
    <source>
        <dbReference type="ARBA" id="ARBA00022723"/>
    </source>
</evidence>
<keyword evidence="3" id="KW-0408">Iron</keyword>
<gene>
    <name evidence="6" type="ORF">LAMO00422_LOCUS15174</name>
</gene>
<proteinExistence type="predicted"/>
<dbReference type="GO" id="GO:0046872">
    <property type="term" value="F:metal ion binding"/>
    <property type="evidence" value="ECO:0007669"/>
    <property type="project" value="UniProtKB-KW"/>
</dbReference>
<dbReference type="EMBL" id="HBEM01022267">
    <property type="protein sequence ID" value="CAD8456228.1"/>
    <property type="molecule type" value="Transcribed_RNA"/>
</dbReference>
<protein>
    <recommendedName>
        <fullName evidence="5">Rieske domain-containing protein</fullName>
    </recommendedName>
</protein>
<reference evidence="6" key="1">
    <citation type="submission" date="2021-01" db="EMBL/GenBank/DDBJ databases">
        <authorList>
            <person name="Corre E."/>
            <person name="Pelletier E."/>
            <person name="Niang G."/>
            <person name="Scheremetjew M."/>
            <person name="Finn R."/>
            <person name="Kale V."/>
            <person name="Holt S."/>
            <person name="Cochrane G."/>
            <person name="Meng A."/>
            <person name="Brown T."/>
            <person name="Cohen L."/>
        </authorList>
    </citation>
    <scope>NUCLEOTIDE SEQUENCE</scope>
    <source>
        <strain evidence="6">CCMP2058</strain>
    </source>
</reference>
<organism evidence="6">
    <name type="scientific">Amorphochlora amoebiformis</name>
    <dbReference type="NCBI Taxonomy" id="1561963"/>
    <lineage>
        <taxon>Eukaryota</taxon>
        <taxon>Sar</taxon>
        <taxon>Rhizaria</taxon>
        <taxon>Cercozoa</taxon>
        <taxon>Chlorarachniophyceae</taxon>
        <taxon>Amorphochlora</taxon>
    </lineage>
</organism>
<dbReference type="AlphaFoldDB" id="A0A7S0DJ97"/>
<dbReference type="PANTHER" id="PTHR21266:SF19">
    <property type="entry name" value="CHLOROPHYLLIDE A OXYGENASE, CHLOROPLASTIC"/>
    <property type="match status" value="1"/>
</dbReference>
<keyword evidence="2" id="KW-0479">Metal-binding</keyword>